<dbReference type="EMBL" id="CAUWAG010000007">
    <property type="protein sequence ID" value="CAJ2505867.1"/>
    <property type="molecule type" value="Genomic_DNA"/>
</dbReference>
<reference evidence="1" key="1">
    <citation type="submission" date="2023-10" db="EMBL/GenBank/DDBJ databases">
        <authorList>
            <person name="Hackl T."/>
        </authorList>
    </citation>
    <scope>NUCLEOTIDE SEQUENCE</scope>
</reference>
<dbReference type="Proteomes" id="UP001295740">
    <property type="component" value="Unassembled WGS sequence"/>
</dbReference>
<comment type="caution">
    <text evidence="1">The sequence shown here is derived from an EMBL/GenBank/DDBJ whole genome shotgun (WGS) entry which is preliminary data.</text>
</comment>
<gene>
    <name evidence="1" type="ORF">KHLLAP_LOCUS6335</name>
</gene>
<protein>
    <submittedName>
        <fullName evidence="1">Uu.00g132610.m01.CDS01</fullName>
    </submittedName>
</protein>
<evidence type="ECO:0000313" key="1">
    <source>
        <dbReference type="EMBL" id="CAJ2505867.1"/>
    </source>
</evidence>
<organism evidence="1 2">
    <name type="scientific">Anthostomella pinea</name>
    <dbReference type="NCBI Taxonomy" id="933095"/>
    <lineage>
        <taxon>Eukaryota</taxon>
        <taxon>Fungi</taxon>
        <taxon>Dikarya</taxon>
        <taxon>Ascomycota</taxon>
        <taxon>Pezizomycotina</taxon>
        <taxon>Sordariomycetes</taxon>
        <taxon>Xylariomycetidae</taxon>
        <taxon>Xylariales</taxon>
        <taxon>Xylariaceae</taxon>
        <taxon>Anthostomella</taxon>
    </lineage>
</organism>
<dbReference type="AlphaFoldDB" id="A0AAI8YII2"/>
<proteinExistence type="predicted"/>
<keyword evidence="2" id="KW-1185">Reference proteome</keyword>
<sequence length="197" mass="21974">MSAVEVEFTKPSSTQHHNPAATHFIETQYHSLTATHFIQDNSHQYRLHSTSQSSARKSVDSSFALRKPPLRKFPSNLLPPTTMLAYNSVLKIALLALAATQAMANGKWDIWFKKGGDVWGGFGKLGEVNCADLKQMGVVPGDSQPDTVQVLANQYTVELYDDDYHCKEKSGPLLLHKSGEHEYEWPPNAKYLKATKT</sequence>
<evidence type="ECO:0000313" key="2">
    <source>
        <dbReference type="Proteomes" id="UP001295740"/>
    </source>
</evidence>
<name>A0AAI8YII2_9PEZI</name>
<accession>A0AAI8YII2</accession>